<evidence type="ECO:0000256" key="1">
    <source>
        <dbReference type="SAM" id="Phobius"/>
    </source>
</evidence>
<dbReference type="Pfam" id="PF01569">
    <property type="entry name" value="PAP2"/>
    <property type="match status" value="1"/>
</dbReference>
<dbReference type="InterPro" id="IPR036938">
    <property type="entry name" value="PAP2/HPO_sf"/>
</dbReference>
<evidence type="ECO:0000259" key="2">
    <source>
        <dbReference type="Pfam" id="PF01569"/>
    </source>
</evidence>
<dbReference type="Gene3D" id="1.20.144.10">
    <property type="entry name" value="Phosphatidic acid phosphatase type 2/haloperoxidase"/>
    <property type="match status" value="1"/>
</dbReference>
<feature type="transmembrane region" description="Helical" evidence="1">
    <location>
        <begin position="26"/>
        <end position="45"/>
    </location>
</feature>
<keyword evidence="1" id="KW-0472">Membrane</keyword>
<feature type="transmembrane region" description="Helical" evidence="1">
    <location>
        <begin position="159"/>
        <end position="181"/>
    </location>
</feature>
<dbReference type="CDD" id="cd01610">
    <property type="entry name" value="PAP2_like"/>
    <property type="match status" value="1"/>
</dbReference>
<keyword evidence="4" id="KW-1185">Reference proteome</keyword>
<evidence type="ECO:0000313" key="3">
    <source>
        <dbReference type="EMBL" id="ELP83851.1"/>
    </source>
</evidence>
<name>A0A0A1TZB0_ENTIV</name>
<organism evidence="3 4">
    <name type="scientific">Entamoeba invadens IP1</name>
    <dbReference type="NCBI Taxonomy" id="370355"/>
    <lineage>
        <taxon>Eukaryota</taxon>
        <taxon>Amoebozoa</taxon>
        <taxon>Evosea</taxon>
        <taxon>Archamoebae</taxon>
        <taxon>Mastigamoebida</taxon>
        <taxon>Entamoebidae</taxon>
        <taxon>Entamoeba</taxon>
    </lineage>
</organism>
<dbReference type="RefSeq" id="XP_004183197.1">
    <property type="nucleotide sequence ID" value="XM_004183149.1"/>
</dbReference>
<proteinExistence type="predicted"/>
<sequence>MSLLKSSVATFLQFPKKVYQTFTSNMINFLTLWMVSFGFITTVWANNTKVTWMCYPWHAGLVIFGILYNVRPHFLERFVDFFKLFHLFLLTLGLAFNFISTTELIKVIRSSLYDEYLLDSDKFLFPRFPQGTLSLFVDQSSFFNPTTFSGKMLNEYFELIYITFYVWGYLSLGVCALEIVLEARKERLGLKDSLNNPSKVKRYVDIEYLVMCWTSTFSIIFLINIFVPGKSPRIYLKDEYTTEITGFGFTKYWRGTVDRDDSSGTFPSGHVGETIATAFGIYYSHKTLGKMVFVMGSLIALATAWNRYHYISDLLMGAICAMFGYLMANIHLQRCKRAKGI</sequence>
<dbReference type="OrthoDB" id="17559at2759"/>
<dbReference type="InterPro" id="IPR052185">
    <property type="entry name" value="IPC_Synthase-Related"/>
</dbReference>
<keyword evidence="1" id="KW-1133">Transmembrane helix</keyword>
<feature type="domain" description="Phosphatidic acid phosphatase type 2/haloperoxidase" evidence="2">
    <location>
        <begin position="252"/>
        <end position="330"/>
    </location>
</feature>
<gene>
    <name evidence="3" type="ORF">EIN_198040</name>
</gene>
<evidence type="ECO:0000313" key="4">
    <source>
        <dbReference type="Proteomes" id="UP000014680"/>
    </source>
</evidence>
<dbReference type="VEuPathDB" id="AmoebaDB:EIN_198040"/>
<feature type="transmembrane region" description="Helical" evidence="1">
    <location>
        <begin position="52"/>
        <end position="69"/>
    </location>
</feature>
<protein>
    <recommendedName>
        <fullName evidence="2">Phosphatidic acid phosphatase type 2/haloperoxidase domain-containing protein</fullName>
    </recommendedName>
</protein>
<feature type="transmembrane region" description="Helical" evidence="1">
    <location>
        <begin position="314"/>
        <end position="332"/>
    </location>
</feature>
<dbReference type="AlphaFoldDB" id="A0A0A1TZB0"/>
<dbReference type="SUPFAM" id="SSF48317">
    <property type="entry name" value="Acid phosphatase/Vanadium-dependent haloperoxidase"/>
    <property type="match status" value="1"/>
</dbReference>
<dbReference type="Proteomes" id="UP000014680">
    <property type="component" value="Unassembled WGS sequence"/>
</dbReference>
<keyword evidence="1" id="KW-0812">Transmembrane</keyword>
<feature type="transmembrane region" description="Helical" evidence="1">
    <location>
        <begin position="208"/>
        <end position="227"/>
    </location>
</feature>
<dbReference type="InterPro" id="IPR000326">
    <property type="entry name" value="PAP2/HPO"/>
</dbReference>
<accession>A0A0A1TZB0</accession>
<dbReference type="GeneID" id="14882817"/>
<dbReference type="PANTHER" id="PTHR31310:SF7">
    <property type="entry name" value="PA-PHOSPHATASE RELATED-FAMILY PROTEIN DDB_G0268928"/>
    <property type="match status" value="1"/>
</dbReference>
<dbReference type="EMBL" id="KB207226">
    <property type="protein sequence ID" value="ELP83851.1"/>
    <property type="molecule type" value="Genomic_DNA"/>
</dbReference>
<feature type="transmembrane region" description="Helical" evidence="1">
    <location>
        <begin position="81"/>
        <end position="99"/>
    </location>
</feature>
<dbReference type="KEGG" id="eiv:EIN_198040"/>
<reference evidence="3 4" key="1">
    <citation type="submission" date="2012-10" db="EMBL/GenBank/DDBJ databases">
        <authorList>
            <person name="Zafar N."/>
            <person name="Inman J."/>
            <person name="Hall N."/>
            <person name="Lorenzi H."/>
            <person name="Caler E."/>
        </authorList>
    </citation>
    <scope>NUCLEOTIDE SEQUENCE [LARGE SCALE GENOMIC DNA]</scope>
    <source>
        <strain evidence="3 4">IP1</strain>
    </source>
</reference>
<dbReference type="OMA" id="ILYQYTP"/>
<dbReference type="PANTHER" id="PTHR31310">
    <property type="match status" value="1"/>
</dbReference>